<keyword evidence="3" id="KW-0804">Transcription</keyword>
<evidence type="ECO:0000256" key="2">
    <source>
        <dbReference type="ARBA" id="ARBA00023125"/>
    </source>
</evidence>
<dbReference type="GO" id="GO:0043565">
    <property type="term" value="F:sequence-specific DNA binding"/>
    <property type="evidence" value="ECO:0007669"/>
    <property type="project" value="InterPro"/>
</dbReference>
<dbReference type="RefSeq" id="WP_119050045.1">
    <property type="nucleotide sequence ID" value="NZ_CP032157.1"/>
</dbReference>
<dbReference type="PROSITE" id="PS01124">
    <property type="entry name" value="HTH_ARAC_FAMILY_2"/>
    <property type="match status" value="1"/>
</dbReference>
<dbReference type="PANTHER" id="PTHR46796:SF13">
    <property type="entry name" value="HTH-TYPE TRANSCRIPTIONAL ACTIVATOR RHAS"/>
    <property type="match status" value="1"/>
</dbReference>
<dbReference type="InterPro" id="IPR050204">
    <property type="entry name" value="AraC_XylS_family_regulators"/>
</dbReference>
<evidence type="ECO:0000256" key="3">
    <source>
        <dbReference type="ARBA" id="ARBA00023163"/>
    </source>
</evidence>
<feature type="domain" description="HTH araC/xylS-type" evidence="4">
    <location>
        <begin position="159"/>
        <end position="259"/>
    </location>
</feature>
<name>A0A3B7MIX7_9BACT</name>
<organism evidence="5 6">
    <name type="scientific">Paraflavitalea soli</name>
    <dbReference type="NCBI Taxonomy" id="2315862"/>
    <lineage>
        <taxon>Bacteria</taxon>
        <taxon>Pseudomonadati</taxon>
        <taxon>Bacteroidota</taxon>
        <taxon>Chitinophagia</taxon>
        <taxon>Chitinophagales</taxon>
        <taxon>Chitinophagaceae</taxon>
        <taxon>Paraflavitalea</taxon>
    </lineage>
</organism>
<evidence type="ECO:0000259" key="4">
    <source>
        <dbReference type="PROSITE" id="PS01124"/>
    </source>
</evidence>
<keyword evidence="1" id="KW-0805">Transcription regulation</keyword>
<dbReference type="OrthoDB" id="323290at2"/>
<evidence type="ECO:0000313" key="5">
    <source>
        <dbReference type="EMBL" id="AXY74158.1"/>
    </source>
</evidence>
<dbReference type="PANTHER" id="PTHR46796">
    <property type="entry name" value="HTH-TYPE TRANSCRIPTIONAL ACTIVATOR RHAS-RELATED"/>
    <property type="match status" value="1"/>
</dbReference>
<dbReference type="InterPro" id="IPR046532">
    <property type="entry name" value="DUF6597"/>
</dbReference>
<dbReference type="InterPro" id="IPR018060">
    <property type="entry name" value="HTH_AraC"/>
</dbReference>
<protein>
    <submittedName>
        <fullName evidence="5">AraC family transcriptional regulator</fullName>
    </submittedName>
</protein>
<dbReference type="KEGG" id="pseg:D3H65_09305"/>
<reference evidence="5 6" key="1">
    <citation type="submission" date="2018-09" db="EMBL/GenBank/DDBJ databases">
        <title>Genome sequencing of strain 6GH32-13.</title>
        <authorList>
            <person name="Weon H.-Y."/>
            <person name="Heo J."/>
            <person name="Kwon S.-W."/>
        </authorList>
    </citation>
    <scope>NUCLEOTIDE SEQUENCE [LARGE SCALE GENOMIC DNA]</scope>
    <source>
        <strain evidence="5 6">5GH32-13</strain>
    </source>
</reference>
<dbReference type="Gene3D" id="1.10.10.60">
    <property type="entry name" value="Homeodomain-like"/>
    <property type="match status" value="1"/>
</dbReference>
<evidence type="ECO:0000256" key="1">
    <source>
        <dbReference type="ARBA" id="ARBA00023015"/>
    </source>
</evidence>
<dbReference type="Proteomes" id="UP000263900">
    <property type="component" value="Chromosome"/>
</dbReference>
<keyword evidence="6" id="KW-1185">Reference proteome</keyword>
<accession>A0A3B7MIX7</accession>
<dbReference type="InterPro" id="IPR009057">
    <property type="entry name" value="Homeodomain-like_sf"/>
</dbReference>
<dbReference type="GO" id="GO:0003700">
    <property type="term" value="F:DNA-binding transcription factor activity"/>
    <property type="evidence" value="ECO:0007669"/>
    <property type="project" value="InterPro"/>
</dbReference>
<keyword evidence="2" id="KW-0238">DNA-binding</keyword>
<dbReference type="Pfam" id="PF20240">
    <property type="entry name" value="DUF6597"/>
    <property type="match status" value="1"/>
</dbReference>
<dbReference type="SUPFAM" id="SSF46689">
    <property type="entry name" value="Homeodomain-like"/>
    <property type="match status" value="1"/>
</dbReference>
<dbReference type="SMART" id="SM00342">
    <property type="entry name" value="HTH_ARAC"/>
    <property type="match status" value="1"/>
</dbReference>
<sequence>MNYYTIPPPIKLAPYIQFFWVLEGSASAGNPFHHRVLAEPSPEWIFYCKGQFEMNGSDGQHHKTSFSCLSGQLQQFKKLFTFHDFCLFGVYLFPYAIPGIFGLPAHALSDQTVDTPTLFGREGELLEQQIFAAPDHRQRARLISQFILQRLTRSQNIDSPVFGSIRQILFSSATLSIPELADSCYLSRRQFERKFIHYAGYSPKQFQRIARFNAVIKSFEKQPRSLTEMAHDCGYYDQAHFIHDFQSFSGYNPKAFFTHQKQGADYRTFEEFLP</sequence>
<dbReference type="Pfam" id="PF12833">
    <property type="entry name" value="HTH_18"/>
    <property type="match status" value="1"/>
</dbReference>
<dbReference type="AlphaFoldDB" id="A0A3B7MIX7"/>
<proteinExistence type="predicted"/>
<evidence type="ECO:0000313" key="6">
    <source>
        <dbReference type="Proteomes" id="UP000263900"/>
    </source>
</evidence>
<gene>
    <name evidence="5" type="ORF">D3H65_09305</name>
</gene>
<dbReference type="EMBL" id="CP032157">
    <property type="protein sequence ID" value="AXY74158.1"/>
    <property type="molecule type" value="Genomic_DNA"/>
</dbReference>